<feature type="domain" description="CobQ/CobB/MinD/ParA nucleotide binding" evidence="8">
    <location>
        <begin position="3"/>
        <end position="188"/>
    </location>
</feature>
<dbReference type="InterPro" id="IPR029062">
    <property type="entry name" value="Class_I_gatase-like"/>
</dbReference>
<comment type="function">
    <text evidence="7">Catalyzes the ATP-dependent amidation of the two carboxylate groups at positions a and c of cobyrinate, using either L-glutamine or ammonia as the nitrogen source.</text>
</comment>
<evidence type="ECO:0000259" key="8">
    <source>
        <dbReference type="Pfam" id="PF01656"/>
    </source>
</evidence>
<keyword evidence="4 7" id="KW-0067">ATP-binding</keyword>
<dbReference type="EMBL" id="LJZR01000014">
    <property type="protein sequence ID" value="KPQ35177.1"/>
    <property type="molecule type" value="Genomic_DNA"/>
</dbReference>
<dbReference type="Gene3D" id="3.40.50.300">
    <property type="entry name" value="P-loop containing nucleotide triphosphate hydrolases"/>
    <property type="match status" value="1"/>
</dbReference>
<dbReference type="GO" id="GO:0005524">
    <property type="term" value="F:ATP binding"/>
    <property type="evidence" value="ECO:0007669"/>
    <property type="project" value="UniProtKB-UniRule"/>
</dbReference>
<evidence type="ECO:0000256" key="1">
    <source>
        <dbReference type="ARBA" id="ARBA00001946"/>
    </source>
</evidence>
<accession>A0A0P7ZKA1</accession>
<dbReference type="Proteomes" id="UP000050465">
    <property type="component" value="Unassembled WGS sequence"/>
</dbReference>
<evidence type="ECO:0000313" key="10">
    <source>
        <dbReference type="EMBL" id="KPQ35177.1"/>
    </source>
</evidence>
<dbReference type="CDD" id="cd03130">
    <property type="entry name" value="GATase1_CobB"/>
    <property type="match status" value="1"/>
</dbReference>
<dbReference type="NCBIfam" id="NF002204">
    <property type="entry name" value="PRK01077.1"/>
    <property type="match status" value="1"/>
</dbReference>
<evidence type="ECO:0000259" key="9">
    <source>
        <dbReference type="Pfam" id="PF07685"/>
    </source>
</evidence>
<dbReference type="Pfam" id="PF01656">
    <property type="entry name" value="CbiA"/>
    <property type="match status" value="1"/>
</dbReference>
<dbReference type="NCBIfam" id="TIGR00379">
    <property type="entry name" value="cobB"/>
    <property type="match status" value="1"/>
</dbReference>
<dbReference type="HAMAP" id="MF_00027">
    <property type="entry name" value="CobB_CbiA"/>
    <property type="match status" value="1"/>
</dbReference>
<dbReference type="GO" id="GO:0042242">
    <property type="term" value="F:cobyrinic acid a,c-diamide synthase activity"/>
    <property type="evidence" value="ECO:0007669"/>
    <property type="project" value="UniProtKB-UniRule"/>
</dbReference>
<comment type="similarity">
    <text evidence="7">Belongs to the CobB/CbiA family.</text>
</comment>
<evidence type="ECO:0000256" key="7">
    <source>
        <dbReference type="HAMAP-Rule" id="MF_00027"/>
    </source>
</evidence>
<feature type="site" description="Increases nucleophilicity of active site Cys" evidence="7">
    <location>
        <position position="434"/>
    </location>
</feature>
<dbReference type="GO" id="GO:0009236">
    <property type="term" value="P:cobalamin biosynthetic process"/>
    <property type="evidence" value="ECO:0007669"/>
    <property type="project" value="UniProtKB-UniRule"/>
</dbReference>
<comment type="miscellaneous">
    <text evidence="7">The a and c carboxylates of cobyrinate are activated for nucleophilic attack via formation of a phosphorylated intermediate by ATP. CbiA catalyzes first the amidation of the c-carboxylate, and then that of the a-carboxylate.</text>
</comment>
<reference evidence="10 11" key="1">
    <citation type="submission" date="2015-09" db="EMBL/GenBank/DDBJ databases">
        <title>Identification and resolution of microdiversity through metagenomic sequencing of parallel consortia.</title>
        <authorList>
            <person name="Nelson W.C."/>
            <person name="Romine M.F."/>
            <person name="Lindemann S.R."/>
        </authorList>
    </citation>
    <scope>NUCLEOTIDE SEQUENCE [LARGE SCALE GENOMIC DNA]</scope>
    <source>
        <strain evidence="10">Ana</strain>
    </source>
</reference>
<evidence type="ECO:0000256" key="6">
    <source>
        <dbReference type="ARBA" id="ARBA00022962"/>
    </source>
</evidence>
<dbReference type="PATRIC" id="fig|1666911.3.peg.4521"/>
<proteinExistence type="inferred from homology"/>
<evidence type="ECO:0000256" key="4">
    <source>
        <dbReference type="ARBA" id="ARBA00022840"/>
    </source>
</evidence>
<dbReference type="CDD" id="cd05388">
    <property type="entry name" value="CobB_N"/>
    <property type="match status" value="1"/>
</dbReference>
<feature type="domain" description="CobB/CobQ-like glutamine amidotransferase" evidence="9">
    <location>
        <begin position="249"/>
        <end position="440"/>
    </location>
</feature>
<keyword evidence="3 7" id="KW-0547">Nucleotide-binding</keyword>
<keyword evidence="5 7" id="KW-0460">Magnesium</keyword>
<dbReference type="InterPro" id="IPR011698">
    <property type="entry name" value="GATase_3"/>
</dbReference>
<protein>
    <recommendedName>
        <fullName evidence="7">Cobyrinate a,c-diamide synthase</fullName>
        <ecNumber evidence="7">6.3.5.11</ecNumber>
    </recommendedName>
    <alternativeName>
        <fullName evidence="7">Cobyrinic acid a,c-diamide synthetase</fullName>
    </alternativeName>
</protein>
<dbReference type="SUPFAM" id="SSF52317">
    <property type="entry name" value="Class I glutamine amidotransferase-like"/>
    <property type="match status" value="1"/>
</dbReference>
<evidence type="ECO:0000256" key="2">
    <source>
        <dbReference type="ARBA" id="ARBA00022598"/>
    </source>
</evidence>
<feature type="active site" description="Nucleophile" evidence="7">
    <location>
        <position position="331"/>
    </location>
</feature>
<dbReference type="PROSITE" id="PS51274">
    <property type="entry name" value="GATASE_COBBQ"/>
    <property type="match status" value="1"/>
</dbReference>
<dbReference type="STRING" id="1666911.HLUCCA11_12210"/>
<keyword evidence="7" id="KW-0169">Cobalamin biosynthesis</keyword>
<comment type="caution">
    <text evidence="10">The sequence shown here is derived from an EMBL/GenBank/DDBJ whole genome shotgun (WGS) entry which is preliminary data.</text>
</comment>
<evidence type="ECO:0000256" key="5">
    <source>
        <dbReference type="ARBA" id="ARBA00022842"/>
    </source>
</evidence>
<gene>
    <name evidence="10" type="primary">cobB</name>
    <name evidence="7" type="synonym">cbiA</name>
    <name evidence="10" type="ORF">HLUCCA11_12210</name>
</gene>
<sequence>MGIILAGDRSGTGKTTLTLALLAAIKHRGHTVQSFKVGPDYIDPMFHAAVTNRPCYNLDPLLTSEAYVQQSYRQHCAGARYSVIEGVMGLFDGATGIDDTASTAHIARLLGLPVVLAVDCGRMSRSLAALIQGYRSFDSRVNVAGVILNRVGSDRHLQLLQEAIAAINMPILGVFRREKDIQLPDRHLGLVPTGEIQGFQQIAERLAVLGEKCFDWRQLAPLLGETVLPPIPAGSQIQESQIKDEQKVRIAIAHDAAFNFYYPDNFEILKAQGAELIFWSPMSDQALPAADGLYFGGGFPEVFAGQLSENMPMIEAVREAIAQGIPTYAECGGLMYLSNTLIDFEGKSWPMVGSIPQTVKMGSKLALGYRTAEALQNGPLLKKGQVITGHEFHRSGIVESLVAPAYHTQRYWGEKGALQQEGYQKNNLHASYVHLHWGAQETAANRTTSIARQFINSCSEP</sequence>
<evidence type="ECO:0000256" key="3">
    <source>
        <dbReference type="ARBA" id="ARBA00022741"/>
    </source>
</evidence>
<dbReference type="AlphaFoldDB" id="A0A0P7ZKA1"/>
<dbReference type="InterPro" id="IPR002586">
    <property type="entry name" value="CobQ/CobB/MinD/ParA_Nub-bd_dom"/>
</dbReference>
<name>A0A0P7ZKA1_9CYAN</name>
<comment type="catalytic activity">
    <reaction evidence="7">
        <text>cob(II)yrinate + 2 L-glutamine + 2 ATP + 2 H2O = cob(II)yrinate a,c diamide + 2 L-glutamate + 2 ADP + 2 phosphate + 2 H(+)</text>
        <dbReference type="Rhea" id="RHEA:26289"/>
        <dbReference type="ChEBI" id="CHEBI:15377"/>
        <dbReference type="ChEBI" id="CHEBI:15378"/>
        <dbReference type="ChEBI" id="CHEBI:29985"/>
        <dbReference type="ChEBI" id="CHEBI:30616"/>
        <dbReference type="ChEBI" id="CHEBI:43474"/>
        <dbReference type="ChEBI" id="CHEBI:58359"/>
        <dbReference type="ChEBI" id="CHEBI:58537"/>
        <dbReference type="ChEBI" id="CHEBI:58894"/>
        <dbReference type="ChEBI" id="CHEBI:456216"/>
        <dbReference type="EC" id="6.3.5.11"/>
    </reaction>
</comment>
<evidence type="ECO:0000313" key="11">
    <source>
        <dbReference type="Proteomes" id="UP000050465"/>
    </source>
</evidence>
<dbReference type="UniPathway" id="UPA00148">
    <property type="reaction ID" value="UER00231"/>
</dbReference>
<keyword evidence="6 7" id="KW-0315">Glutamine amidotransferase</keyword>
<dbReference type="PANTHER" id="PTHR43873:SF1">
    <property type="entry name" value="COBYRINATE A,C-DIAMIDE SYNTHASE"/>
    <property type="match status" value="1"/>
</dbReference>
<dbReference type="InterPro" id="IPR004484">
    <property type="entry name" value="CbiA/CobB_synth"/>
</dbReference>
<organism evidence="10 11">
    <name type="scientific">Phormidesmis priestleyi Ana</name>
    <dbReference type="NCBI Taxonomy" id="1666911"/>
    <lineage>
        <taxon>Bacteria</taxon>
        <taxon>Bacillati</taxon>
        <taxon>Cyanobacteriota</taxon>
        <taxon>Cyanophyceae</taxon>
        <taxon>Leptolyngbyales</taxon>
        <taxon>Leptolyngbyaceae</taxon>
        <taxon>Phormidesmis</taxon>
    </lineage>
</organism>
<dbReference type="SUPFAM" id="SSF52540">
    <property type="entry name" value="P-loop containing nucleoside triphosphate hydrolases"/>
    <property type="match status" value="1"/>
</dbReference>
<dbReference type="Pfam" id="PF07685">
    <property type="entry name" value="GATase_3"/>
    <property type="match status" value="1"/>
</dbReference>
<dbReference type="PANTHER" id="PTHR43873">
    <property type="entry name" value="COBYRINATE A,C-DIAMIDE SYNTHASE"/>
    <property type="match status" value="1"/>
</dbReference>
<dbReference type="EC" id="6.3.5.11" evidence="7"/>
<comment type="cofactor">
    <cofactor evidence="1 7">
        <name>Mg(2+)</name>
        <dbReference type="ChEBI" id="CHEBI:18420"/>
    </cofactor>
</comment>
<dbReference type="Gene3D" id="3.40.50.880">
    <property type="match status" value="1"/>
</dbReference>
<dbReference type="InterPro" id="IPR027417">
    <property type="entry name" value="P-loop_NTPase"/>
</dbReference>
<comment type="pathway">
    <text evidence="7">Cofactor biosynthesis; adenosylcobalamin biosynthesis; cob(II)yrinate a,c-diamide from sirohydrochlorin (anaerobic route): step 10/10.</text>
</comment>
<keyword evidence="2 7" id="KW-0436">Ligase</keyword>
<comment type="domain">
    <text evidence="7">Comprises of two domains. The C-terminal domain contains the binding site for glutamine and catalyzes the hydrolysis of this substrate to glutamate and ammonia. The N-terminal domain is anticipated to bind ATP and cobyrinate and catalyzes the ultimate synthesis of the diamide product. The ammonia produced via the glutaminase domain is probably translocated to the adjacent domain via a molecular tunnel, where it reacts with an activated intermediate.</text>
</comment>